<dbReference type="Pfam" id="PF02595">
    <property type="entry name" value="Gly_kinase"/>
    <property type="match status" value="1"/>
</dbReference>
<keyword evidence="2" id="KW-1185">Reference proteome</keyword>
<name>A0A1Y9THG0_9BACI</name>
<evidence type="ECO:0000313" key="1">
    <source>
        <dbReference type="EMBL" id="ARK28657.1"/>
    </source>
</evidence>
<dbReference type="PANTHER" id="PTHR21599">
    <property type="entry name" value="GLYCERATE KINASE"/>
    <property type="match status" value="1"/>
</dbReference>
<protein>
    <submittedName>
        <fullName evidence="1">Glycerate kinase</fullName>
        <ecNumber evidence="1">2.7.1.31</ecNumber>
    </submittedName>
</protein>
<evidence type="ECO:0000313" key="2">
    <source>
        <dbReference type="Proteomes" id="UP000193006"/>
    </source>
</evidence>
<dbReference type="GO" id="GO:0008887">
    <property type="term" value="F:glycerate kinase activity"/>
    <property type="evidence" value="ECO:0007669"/>
    <property type="project" value="UniProtKB-EC"/>
</dbReference>
<dbReference type="InterPro" id="IPR018197">
    <property type="entry name" value="Glycerate_kinase_RE-like"/>
</dbReference>
<dbReference type="EC" id="2.7.1.31" evidence="1"/>
<dbReference type="AlphaFoldDB" id="A0A1Y9THG0"/>
<proteinExistence type="predicted"/>
<dbReference type="STRING" id="199441.BkAM31D_01635"/>
<dbReference type="KEGG" id="bkw:BkAM31D_01635"/>
<organism evidence="1 2">
    <name type="scientific">Halalkalibacter krulwichiae</name>
    <dbReference type="NCBI Taxonomy" id="199441"/>
    <lineage>
        <taxon>Bacteria</taxon>
        <taxon>Bacillati</taxon>
        <taxon>Bacillota</taxon>
        <taxon>Bacilli</taxon>
        <taxon>Bacillales</taxon>
        <taxon>Bacillaceae</taxon>
        <taxon>Halalkalibacter</taxon>
    </lineage>
</organism>
<sequence length="68" mass="7098">MKIIISPDSYKGSLSAFEVSKCIQSGIQQVLPHAHTKLLPLGDGGEGTVDALVNGTNGSFLTEEVQGL</sequence>
<keyword evidence="1" id="KW-0808">Transferase</keyword>
<dbReference type="InterPro" id="IPR036129">
    <property type="entry name" value="Glycerate_kinase_sf"/>
</dbReference>
<dbReference type="Gene3D" id="3.40.50.10350">
    <property type="entry name" value="Glycerate kinase, domain 1"/>
    <property type="match status" value="1"/>
</dbReference>
<dbReference type="Proteomes" id="UP000193006">
    <property type="component" value="Chromosome"/>
</dbReference>
<dbReference type="EMBL" id="CP020814">
    <property type="protein sequence ID" value="ARK28657.1"/>
    <property type="molecule type" value="Genomic_DNA"/>
</dbReference>
<dbReference type="SUPFAM" id="SSF110738">
    <property type="entry name" value="Glycerate kinase I"/>
    <property type="match status" value="1"/>
</dbReference>
<accession>A0A1Y9THG0</accession>
<dbReference type="GO" id="GO:0031388">
    <property type="term" value="P:organic acid phosphorylation"/>
    <property type="evidence" value="ECO:0007669"/>
    <property type="project" value="InterPro"/>
</dbReference>
<reference evidence="1 2" key="1">
    <citation type="submission" date="2017-04" db="EMBL/GenBank/DDBJ databases">
        <title>Bacillus krulwichiae AM31D Genome sequencing and assembly.</title>
        <authorList>
            <person name="Krulwich T.A."/>
            <person name="Anastor L."/>
            <person name="Ehrlich R."/>
            <person name="Ehrlich G.D."/>
            <person name="Janto B."/>
        </authorList>
    </citation>
    <scope>NUCLEOTIDE SEQUENCE [LARGE SCALE GENOMIC DNA]</scope>
    <source>
        <strain evidence="1 2">AM31D</strain>
    </source>
</reference>
<dbReference type="PANTHER" id="PTHR21599:SF0">
    <property type="entry name" value="GLYCERATE KINASE"/>
    <property type="match status" value="1"/>
</dbReference>
<dbReference type="InterPro" id="IPR004381">
    <property type="entry name" value="Glycerate_kinase"/>
</dbReference>
<keyword evidence="1" id="KW-0418">Kinase</keyword>
<gene>
    <name evidence="1" type="primary">glxK_1</name>
    <name evidence="1" type="ORF">BkAM31D_01635</name>
</gene>